<protein>
    <submittedName>
        <fullName evidence="2">Uncharacterized protein</fullName>
    </submittedName>
</protein>
<reference evidence="2" key="1">
    <citation type="submission" date="2022-06" db="EMBL/GenBank/DDBJ databases">
        <title>PHB producers.</title>
        <authorList>
            <person name="Besaury L."/>
        </authorList>
    </citation>
    <scope>NUCLEOTIDE SEQUENCE</scope>
    <source>
        <strain evidence="2 3">SEWS6</strain>
    </source>
</reference>
<dbReference type="Proteomes" id="UP001242288">
    <property type="component" value="Unassembled WGS sequence"/>
</dbReference>
<dbReference type="EMBL" id="JAPKHW010000048">
    <property type="protein sequence ID" value="MCX4151004.1"/>
    <property type="molecule type" value="Genomic_DNA"/>
</dbReference>
<name>A0AAP5BJN7_9BURK</name>
<proteinExistence type="predicted"/>
<dbReference type="EMBL" id="JAMXWF010000048">
    <property type="protein sequence ID" value="MDQ6412818.1"/>
    <property type="molecule type" value="Genomic_DNA"/>
</dbReference>
<evidence type="ECO:0000313" key="2">
    <source>
        <dbReference type="EMBL" id="MDQ6412818.1"/>
    </source>
</evidence>
<dbReference type="Proteomes" id="UP001209412">
    <property type="component" value="Unassembled WGS sequence"/>
</dbReference>
<dbReference type="RefSeq" id="WP_266261417.1">
    <property type="nucleotide sequence ID" value="NZ_JAMXWF010000048.1"/>
</dbReference>
<comment type="caution">
    <text evidence="2">The sequence shown here is derived from an EMBL/GenBank/DDBJ whole genome shotgun (WGS) entry which is preliminary data.</text>
</comment>
<evidence type="ECO:0000313" key="4">
    <source>
        <dbReference type="Proteomes" id="UP001242288"/>
    </source>
</evidence>
<evidence type="ECO:0000313" key="1">
    <source>
        <dbReference type="EMBL" id="MCX4151004.1"/>
    </source>
</evidence>
<organism evidence="2 4">
    <name type="scientific">Paraburkholderia madseniana</name>
    <dbReference type="NCBI Taxonomy" id="2599607"/>
    <lineage>
        <taxon>Bacteria</taxon>
        <taxon>Pseudomonadati</taxon>
        <taxon>Pseudomonadota</taxon>
        <taxon>Betaproteobacteria</taxon>
        <taxon>Burkholderiales</taxon>
        <taxon>Burkholderiaceae</taxon>
        <taxon>Paraburkholderia</taxon>
    </lineage>
</organism>
<keyword evidence="3" id="KW-1185">Reference proteome</keyword>
<sequence length="112" mass="12388">MQITFKPAITVSMNAEEWMLFADMPGAETAAEALSKAAADALMTAWELMTGGQILNPFQAQMYAIRKWGETANRYVDIGACDTEPRAEMQSLAWTFFMEPPEAALKLLRAGH</sequence>
<gene>
    <name evidence="2" type="ORF">NIE36_37475</name>
    <name evidence="1" type="ORF">OSB80_37565</name>
</gene>
<dbReference type="AlphaFoldDB" id="A0AAP5BJN7"/>
<accession>A0AAP5BJN7</accession>
<evidence type="ECO:0000313" key="3">
    <source>
        <dbReference type="Proteomes" id="UP001209412"/>
    </source>
</evidence>